<dbReference type="GO" id="GO:0005634">
    <property type="term" value="C:nucleus"/>
    <property type="evidence" value="ECO:0007669"/>
    <property type="project" value="UniProtKB-SubCell"/>
</dbReference>
<dbReference type="GO" id="GO:0046872">
    <property type="term" value="F:metal ion binding"/>
    <property type="evidence" value="ECO:0007669"/>
    <property type="project" value="UniProtKB-KW"/>
</dbReference>
<feature type="region of interest" description="Disordered" evidence="12">
    <location>
        <begin position="1"/>
        <end position="37"/>
    </location>
</feature>
<keyword evidence="9" id="KW-0131">Cell cycle</keyword>
<dbReference type="GO" id="GO:0000785">
    <property type="term" value="C:chromatin"/>
    <property type="evidence" value="ECO:0007669"/>
    <property type="project" value="TreeGrafter"/>
</dbReference>
<feature type="compositionally biased region" description="Low complexity" evidence="12">
    <location>
        <begin position="26"/>
        <end position="37"/>
    </location>
</feature>
<feature type="compositionally biased region" description="Polar residues" evidence="12">
    <location>
        <begin position="1"/>
        <end position="25"/>
    </location>
</feature>
<evidence type="ECO:0000313" key="14">
    <source>
        <dbReference type="EMBL" id="CAG8441398.1"/>
    </source>
</evidence>
<keyword evidence="7" id="KW-0862">Zinc</keyword>
<dbReference type="InterPro" id="IPR004910">
    <property type="entry name" value="Yippee/Mis18/Cereblon"/>
</dbReference>
<keyword evidence="15" id="KW-1185">Reference proteome</keyword>
<keyword evidence="8" id="KW-0539">Nucleus</keyword>
<evidence type="ECO:0000256" key="2">
    <source>
        <dbReference type="ARBA" id="ARBA00004584"/>
    </source>
</evidence>
<accession>A0A9N8V7W9</accession>
<dbReference type="OrthoDB" id="74210at2759"/>
<evidence type="ECO:0000256" key="10">
    <source>
        <dbReference type="ARBA" id="ARBA00023328"/>
    </source>
</evidence>
<dbReference type="Pfam" id="PF03226">
    <property type="entry name" value="Yippee-Mis18"/>
    <property type="match status" value="1"/>
</dbReference>
<sequence length="109" mass="12174">MQQEFQKQSQSISQQPLEKSNTVSPQLQSPQQQKIQQAKKVLPVPGFSEEPIEAPLVFQCNDCLIIVGDSFAWVSADQDLSSIVLFAKPKNLRVGDDLFWSKEGVDVGR</sequence>
<evidence type="ECO:0000256" key="1">
    <source>
        <dbReference type="ARBA" id="ARBA00004123"/>
    </source>
</evidence>
<evidence type="ECO:0000256" key="6">
    <source>
        <dbReference type="ARBA" id="ARBA00022776"/>
    </source>
</evidence>
<protein>
    <recommendedName>
        <fullName evidence="11">Protein yippee-like</fullName>
    </recommendedName>
</protein>
<evidence type="ECO:0000256" key="7">
    <source>
        <dbReference type="ARBA" id="ARBA00022833"/>
    </source>
</evidence>
<dbReference type="PANTHER" id="PTHR16431">
    <property type="entry name" value="NEUROGENIC PROTEIN MASTERMIND"/>
    <property type="match status" value="1"/>
</dbReference>
<dbReference type="GO" id="GO:0051301">
    <property type="term" value="P:cell division"/>
    <property type="evidence" value="ECO:0007669"/>
    <property type="project" value="UniProtKB-KW"/>
</dbReference>
<dbReference type="AlphaFoldDB" id="A0A9N8V7W9"/>
<dbReference type="InterPro" id="IPR034752">
    <property type="entry name" value="Mis18"/>
</dbReference>
<dbReference type="EMBL" id="CAJVPS010000019">
    <property type="protein sequence ID" value="CAG8441398.1"/>
    <property type="molecule type" value="Genomic_DNA"/>
</dbReference>
<evidence type="ECO:0000256" key="3">
    <source>
        <dbReference type="ARBA" id="ARBA00022454"/>
    </source>
</evidence>
<keyword evidence="3" id="KW-0158">Chromosome</keyword>
<name>A0A9N8V7W9_9GLOM</name>
<comment type="subcellular location">
    <subcellularLocation>
        <location evidence="2">Chromosome</location>
        <location evidence="2">Centromere</location>
    </subcellularLocation>
    <subcellularLocation>
        <location evidence="1">Nucleus</location>
    </subcellularLocation>
</comment>
<keyword evidence="5" id="KW-0479">Metal-binding</keyword>
<evidence type="ECO:0000259" key="13">
    <source>
        <dbReference type="PROSITE" id="PS51793"/>
    </source>
</evidence>
<evidence type="ECO:0000256" key="11">
    <source>
        <dbReference type="RuleBase" id="RU110713"/>
    </source>
</evidence>
<evidence type="ECO:0000256" key="8">
    <source>
        <dbReference type="ARBA" id="ARBA00023242"/>
    </source>
</evidence>
<dbReference type="Proteomes" id="UP000789508">
    <property type="component" value="Unassembled WGS sequence"/>
</dbReference>
<dbReference type="GO" id="GO:0000775">
    <property type="term" value="C:chromosome, centromeric region"/>
    <property type="evidence" value="ECO:0007669"/>
    <property type="project" value="UniProtKB-SubCell"/>
</dbReference>
<keyword evidence="4" id="KW-0132">Cell division</keyword>
<keyword evidence="6" id="KW-0498">Mitosis</keyword>
<evidence type="ECO:0000256" key="4">
    <source>
        <dbReference type="ARBA" id="ARBA00022618"/>
    </source>
</evidence>
<dbReference type="GO" id="GO:0007059">
    <property type="term" value="P:chromosome segregation"/>
    <property type="evidence" value="ECO:0007669"/>
    <property type="project" value="TreeGrafter"/>
</dbReference>
<reference evidence="14" key="1">
    <citation type="submission" date="2021-06" db="EMBL/GenBank/DDBJ databases">
        <authorList>
            <person name="Kallberg Y."/>
            <person name="Tangrot J."/>
            <person name="Rosling A."/>
        </authorList>
    </citation>
    <scope>NUCLEOTIDE SEQUENCE</scope>
    <source>
        <strain evidence="14">FL130A</strain>
    </source>
</reference>
<evidence type="ECO:0000313" key="15">
    <source>
        <dbReference type="Proteomes" id="UP000789508"/>
    </source>
</evidence>
<feature type="domain" description="Mis18" evidence="13">
    <location>
        <begin position="55"/>
        <end position="109"/>
    </location>
</feature>
<evidence type="ECO:0000256" key="12">
    <source>
        <dbReference type="SAM" id="MobiDB-lite"/>
    </source>
</evidence>
<evidence type="ECO:0000256" key="9">
    <source>
        <dbReference type="ARBA" id="ARBA00023306"/>
    </source>
</evidence>
<keyword evidence="10" id="KW-0137">Centromere</keyword>
<dbReference type="PROSITE" id="PS51793">
    <property type="entry name" value="MIS18"/>
    <property type="match status" value="1"/>
</dbReference>
<dbReference type="GO" id="GO:0034080">
    <property type="term" value="P:CENP-A containing chromatin assembly"/>
    <property type="evidence" value="ECO:0007669"/>
    <property type="project" value="TreeGrafter"/>
</dbReference>
<gene>
    <name evidence="14" type="ORF">ALEPTO_LOCUS339</name>
</gene>
<proteinExistence type="inferred from homology"/>
<evidence type="ECO:0000256" key="5">
    <source>
        <dbReference type="ARBA" id="ARBA00022723"/>
    </source>
</evidence>
<comment type="similarity">
    <text evidence="11">Belongs to the yippee family.</text>
</comment>
<dbReference type="PANTHER" id="PTHR16431:SF1">
    <property type="entry name" value="NEUROGENIC PROTEIN MASTERMIND"/>
    <property type="match status" value="1"/>
</dbReference>
<organism evidence="14 15">
    <name type="scientific">Ambispora leptoticha</name>
    <dbReference type="NCBI Taxonomy" id="144679"/>
    <lineage>
        <taxon>Eukaryota</taxon>
        <taxon>Fungi</taxon>
        <taxon>Fungi incertae sedis</taxon>
        <taxon>Mucoromycota</taxon>
        <taxon>Glomeromycotina</taxon>
        <taxon>Glomeromycetes</taxon>
        <taxon>Archaeosporales</taxon>
        <taxon>Ambisporaceae</taxon>
        <taxon>Ambispora</taxon>
    </lineage>
</organism>
<comment type="caution">
    <text evidence="14">The sequence shown here is derived from an EMBL/GenBank/DDBJ whole genome shotgun (WGS) entry which is preliminary data.</text>
</comment>